<dbReference type="AlphaFoldDB" id="A0A067PL69"/>
<gene>
    <name evidence="1" type="ORF">JAAARDRAFT_48504</name>
</gene>
<dbReference type="EMBL" id="KL197724">
    <property type="protein sequence ID" value="KDQ55544.1"/>
    <property type="molecule type" value="Genomic_DNA"/>
</dbReference>
<dbReference type="InParanoid" id="A0A067PL69"/>
<name>A0A067PL69_9AGAM</name>
<dbReference type="HOGENOM" id="CLU_650626_0_0_1"/>
<reference evidence="2" key="1">
    <citation type="journal article" date="2014" name="Proc. Natl. Acad. Sci. U.S.A.">
        <title>Extensive sampling of basidiomycete genomes demonstrates inadequacy of the white-rot/brown-rot paradigm for wood decay fungi.</title>
        <authorList>
            <person name="Riley R."/>
            <person name="Salamov A.A."/>
            <person name="Brown D.W."/>
            <person name="Nagy L.G."/>
            <person name="Floudas D."/>
            <person name="Held B.W."/>
            <person name="Levasseur A."/>
            <person name="Lombard V."/>
            <person name="Morin E."/>
            <person name="Otillar R."/>
            <person name="Lindquist E.A."/>
            <person name="Sun H."/>
            <person name="LaButti K.M."/>
            <person name="Schmutz J."/>
            <person name="Jabbour D."/>
            <person name="Luo H."/>
            <person name="Baker S.E."/>
            <person name="Pisabarro A.G."/>
            <person name="Walton J.D."/>
            <person name="Blanchette R.A."/>
            <person name="Henrissat B."/>
            <person name="Martin F."/>
            <person name="Cullen D."/>
            <person name="Hibbett D.S."/>
            <person name="Grigoriev I.V."/>
        </authorList>
    </citation>
    <scope>NUCLEOTIDE SEQUENCE [LARGE SCALE GENOMIC DNA]</scope>
    <source>
        <strain evidence="2">MUCL 33604</strain>
    </source>
</reference>
<sequence>MSGTSGGALKRCPVEIWGRIFTLVVLEGGSSGYSSLPFVSKFFRDVSHPARIHSPFISFNIHNLRPLESLLLYLTEKRERHIHHLFVNVFNSQFNFRRPQVNMRRGDDYSREISKTLNKIFELLDPSLTTLTLYLGPGTTPPQIRVDLPRLQELNIFLCPHSFPRSDEPQILHGISMPSLKRLNIAYAGREWEQRIACDLLHDIHQYAPSFTHLRLMAPQDLLPSPSTLARSLGVIKALKLLGYRPTPTQGSKLELPKSLQQIIIMFTVYADYDSEFEVDNEGPGRVSPGGTKVPRKQYAAKSIFSRPGCVGFPDLMRVMEHSKVKLEYTNDYGDKKGGVVPFGLTEAKELWRDRIRGRDGWWAVEEYVTTRWFIYPID</sequence>
<dbReference type="Proteomes" id="UP000027265">
    <property type="component" value="Unassembled WGS sequence"/>
</dbReference>
<accession>A0A067PL69</accession>
<organism evidence="1 2">
    <name type="scientific">Jaapia argillacea MUCL 33604</name>
    <dbReference type="NCBI Taxonomy" id="933084"/>
    <lineage>
        <taxon>Eukaryota</taxon>
        <taxon>Fungi</taxon>
        <taxon>Dikarya</taxon>
        <taxon>Basidiomycota</taxon>
        <taxon>Agaricomycotina</taxon>
        <taxon>Agaricomycetes</taxon>
        <taxon>Agaricomycetidae</taxon>
        <taxon>Jaapiales</taxon>
        <taxon>Jaapiaceae</taxon>
        <taxon>Jaapia</taxon>
    </lineage>
</organism>
<protein>
    <submittedName>
        <fullName evidence="1">Uncharacterized protein</fullName>
    </submittedName>
</protein>
<keyword evidence="2" id="KW-1185">Reference proteome</keyword>
<evidence type="ECO:0000313" key="1">
    <source>
        <dbReference type="EMBL" id="KDQ55544.1"/>
    </source>
</evidence>
<dbReference type="SUPFAM" id="SSF52047">
    <property type="entry name" value="RNI-like"/>
    <property type="match status" value="1"/>
</dbReference>
<evidence type="ECO:0000313" key="2">
    <source>
        <dbReference type="Proteomes" id="UP000027265"/>
    </source>
</evidence>
<proteinExistence type="predicted"/>